<organism evidence="5 6">
    <name type="scientific">Psychromarinibacter halotolerans</name>
    <dbReference type="NCBI Taxonomy" id="1775175"/>
    <lineage>
        <taxon>Bacteria</taxon>
        <taxon>Pseudomonadati</taxon>
        <taxon>Pseudomonadota</taxon>
        <taxon>Alphaproteobacteria</taxon>
        <taxon>Rhodobacterales</taxon>
        <taxon>Paracoccaceae</taxon>
        <taxon>Psychromarinibacter</taxon>
    </lineage>
</organism>
<protein>
    <recommendedName>
        <fullName evidence="2">Putative 4-hydroxy-4-methyl-2-oxoglutarate aldolase</fullName>
    </recommendedName>
    <alternativeName>
        <fullName evidence="3">Regulator of ribonuclease activity homolog</fullName>
    </alternativeName>
    <alternativeName>
        <fullName evidence="4">RraA-like protein</fullName>
    </alternativeName>
</protein>
<dbReference type="InterPro" id="IPR036704">
    <property type="entry name" value="RraA/RraA-like_sf"/>
</dbReference>
<dbReference type="CDD" id="cd16841">
    <property type="entry name" value="RraA_family"/>
    <property type="match status" value="1"/>
</dbReference>
<sequence length="224" mass="23574">MEKHIYHGQIGDFERAPKALLDRLAKHEPAKIVDSMGGHGALHYEIKPLENSMKFVGTALTVLAKPGDALYVQKAIDLTQPGDVIVIAASGLKDICVIGERLGYFFRRKGAVGIVVDGAVRDTEGMIADAPPTFARGSCLRILGSTGPGAINVPVTCGGQSVSPGDILVGDRDGVVVVPLADAERVADLADAHLEGELARLADVEGGKSVTETFGLQPKLDIWT</sequence>
<name>A0ABV7GSD8_9RHOB</name>
<evidence type="ECO:0000256" key="4">
    <source>
        <dbReference type="ARBA" id="ARBA00030169"/>
    </source>
</evidence>
<evidence type="ECO:0000256" key="2">
    <source>
        <dbReference type="ARBA" id="ARBA00016549"/>
    </source>
</evidence>
<dbReference type="PANTHER" id="PTHR33254">
    <property type="entry name" value="4-HYDROXY-4-METHYL-2-OXOGLUTARATE ALDOLASE 3-RELATED"/>
    <property type="match status" value="1"/>
</dbReference>
<gene>
    <name evidence="5" type="ORF">ACFOGP_17575</name>
</gene>
<evidence type="ECO:0000313" key="6">
    <source>
        <dbReference type="Proteomes" id="UP001595632"/>
    </source>
</evidence>
<evidence type="ECO:0000256" key="1">
    <source>
        <dbReference type="ARBA" id="ARBA00001968"/>
    </source>
</evidence>
<reference evidence="6" key="1">
    <citation type="journal article" date="2019" name="Int. J. Syst. Evol. Microbiol.">
        <title>The Global Catalogue of Microorganisms (GCM) 10K type strain sequencing project: providing services to taxonomists for standard genome sequencing and annotation.</title>
        <authorList>
            <consortium name="The Broad Institute Genomics Platform"/>
            <consortium name="The Broad Institute Genome Sequencing Center for Infectious Disease"/>
            <person name="Wu L."/>
            <person name="Ma J."/>
        </authorList>
    </citation>
    <scope>NUCLEOTIDE SEQUENCE [LARGE SCALE GENOMIC DNA]</scope>
    <source>
        <strain evidence="6">KCTC 52366</strain>
    </source>
</reference>
<dbReference type="RefSeq" id="WP_275633759.1">
    <property type="nucleotide sequence ID" value="NZ_JARGYD010000006.1"/>
</dbReference>
<dbReference type="Pfam" id="PF03737">
    <property type="entry name" value="RraA-like"/>
    <property type="match status" value="1"/>
</dbReference>
<proteinExistence type="predicted"/>
<comment type="cofactor">
    <cofactor evidence="1">
        <name>a divalent metal cation</name>
        <dbReference type="ChEBI" id="CHEBI:60240"/>
    </cofactor>
</comment>
<dbReference type="InterPro" id="IPR005493">
    <property type="entry name" value="RraA/RraA-like"/>
</dbReference>
<dbReference type="Gene3D" id="3.50.30.40">
    <property type="entry name" value="Ribonuclease E inhibitor RraA/RraA-like"/>
    <property type="match status" value="1"/>
</dbReference>
<comment type="caution">
    <text evidence="5">The sequence shown here is derived from an EMBL/GenBank/DDBJ whole genome shotgun (WGS) entry which is preliminary data.</text>
</comment>
<evidence type="ECO:0000313" key="5">
    <source>
        <dbReference type="EMBL" id="MFC3144539.1"/>
    </source>
</evidence>
<dbReference type="EMBL" id="JBHRTB010000010">
    <property type="protein sequence ID" value="MFC3144539.1"/>
    <property type="molecule type" value="Genomic_DNA"/>
</dbReference>
<accession>A0ABV7GSD8</accession>
<dbReference type="PANTHER" id="PTHR33254:SF4">
    <property type="entry name" value="4-HYDROXY-4-METHYL-2-OXOGLUTARATE ALDOLASE 3-RELATED"/>
    <property type="match status" value="1"/>
</dbReference>
<keyword evidence="6" id="KW-1185">Reference proteome</keyword>
<evidence type="ECO:0000256" key="3">
    <source>
        <dbReference type="ARBA" id="ARBA00029596"/>
    </source>
</evidence>
<dbReference type="Proteomes" id="UP001595632">
    <property type="component" value="Unassembled WGS sequence"/>
</dbReference>
<dbReference type="SUPFAM" id="SSF89562">
    <property type="entry name" value="RraA-like"/>
    <property type="match status" value="1"/>
</dbReference>